<dbReference type="GO" id="GO:0005179">
    <property type="term" value="F:hormone activity"/>
    <property type="evidence" value="ECO:0007669"/>
    <property type="project" value="InterPro"/>
</dbReference>
<reference evidence="7" key="2">
    <citation type="submission" date="2025-08" db="UniProtKB">
        <authorList>
            <consortium name="Ensembl"/>
        </authorList>
    </citation>
    <scope>IDENTIFICATION</scope>
</reference>
<dbReference type="Pfam" id="PF00007">
    <property type="entry name" value="Cys_knot"/>
    <property type="match status" value="1"/>
</dbReference>
<protein>
    <submittedName>
        <fullName evidence="7">Si:dkey-23i12.9</fullName>
    </submittedName>
</protein>
<dbReference type="RefSeq" id="XP_017565310.1">
    <property type="nucleotide sequence ID" value="XM_017709821.1"/>
</dbReference>
<dbReference type="InterPro" id="IPR006208">
    <property type="entry name" value="Glyco_hormone_CN"/>
</dbReference>
<keyword evidence="5" id="KW-0732">Signal</keyword>
<dbReference type="AlphaFoldDB" id="A0A3B4E509"/>
<evidence type="ECO:0000259" key="6">
    <source>
        <dbReference type="Pfam" id="PF00007"/>
    </source>
</evidence>
<evidence type="ECO:0000256" key="4">
    <source>
        <dbReference type="ARBA" id="ARBA00023157"/>
    </source>
</evidence>
<name>A0A3B4E509_PYGNA</name>
<comment type="subcellular location">
    <subcellularLocation>
        <location evidence="1">Secreted</location>
    </subcellularLocation>
</comment>
<dbReference type="SMART" id="SM00068">
    <property type="entry name" value="GHB"/>
    <property type="match status" value="1"/>
</dbReference>
<evidence type="ECO:0000256" key="1">
    <source>
        <dbReference type="ARBA" id="ARBA00004613"/>
    </source>
</evidence>
<evidence type="ECO:0000313" key="7">
    <source>
        <dbReference type="Ensembl" id="ENSPNAP00000031697.2"/>
    </source>
</evidence>
<reference evidence="7" key="3">
    <citation type="submission" date="2025-09" db="UniProtKB">
        <authorList>
            <consortium name="Ensembl"/>
        </authorList>
    </citation>
    <scope>IDENTIFICATION</scope>
</reference>
<proteinExistence type="inferred from homology"/>
<evidence type="ECO:0000313" key="8">
    <source>
        <dbReference type="Proteomes" id="UP001501920"/>
    </source>
</evidence>
<comment type="similarity">
    <text evidence="2">Belongs to the glycoprotein hormones subunit beta family.</text>
</comment>
<feature type="signal peptide" evidence="5">
    <location>
        <begin position="1"/>
        <end position="23"/>
    </location>
</feature>
<dbReference type="GO" id="GO:0005615">
    <property type="term" value="C:extracellular space"/>
    <property type="evidence" value="ECO:0007669"/>
    <property type="project" value="TreeGrafter"/>
</dbReference>
<dbReference type="SUPFAM" id="SSF57501">
    <property type="entry name" value="Cystine-knot cytokines"/>
    <property type="match status" value="1"/>
</dbReference>
<dbReference type="InterPro" id="IPR029034">
    <property type="entry name" value="Cystine-knot_cytokine"/>
</dbReference>
<dbReference type="OMA" id="RCHTWEQ"/>
<keyword evidence="8" id="KW-1185">Reference proteome</keyword>
<dbReference type="CDD" id="cd00069">
    <property type="entry name" value="GHB_like"/>
    <property type="match status" value="1"/>
</dbReference>
<sequence length="127" mass="14332">MSLSSHPLTSVTFVLLVAGVAVAVTTLHSFRGCAVRDFSFVAQKPGCKSLRIHTEACWGRCHTWERPVPDPPFIQRHHRVCTYSRWRHMTSRLPGCLPGISPLYHYPQALQCECNACSSHYTECEAF</sequence>
<dbReference type="Proteomes" id="UP001501920">
    <property type="component" value="Chromosome 2"/>
</dbReference>
<dbReference type="STRING" id="42514.ENSPNAP00000031697"/>
<keyword evidence="3" id="KW-0964">Secreted</keyword>
<dbReference type="Gene3D" id="2.10.90.10">
    <property type="entry name" value="Cystine-knot cytokines"/>
    <property type="match status" value="1"/>
</dbReference>
<feature type="chain" id="PRO_5043321601" evidence="5">
    <location>
        <begin position="24"/>
        <end position="127"/>
    </location>
</feature>
<evidence type="ECO:0000256" key="2">
    <source>
        <dbReference type="ARBA" id="ARBA00006552"/>
    </source>
</evidence>
<dbReference type="GO" id="GO:0002155">
    <property type="term" value="P:regulation of thyroid hormone receptor signaling pathway"/>
    <property type="evidence" value="ECO:0007669"/>
    <property type="project" value="TreeGrafter"/>
</dbReference>
<organism evidence="7 8">
    <name type="scientific">Pygocentrus nattereri</name>
    <name type="common">Red-bellied piranha</name>
    <dbReference type="NCBI Taxonomy" id="42514"/>
    <lineage>
        <taxon>Eukaryota</taxon>
        <taxon>Metazoa</taxon>
        <taxon>Chordata</taxon>
        <taxon>Craniata</taxon>
        <taxon>Vertebrata</taxon>
        <taxon>Euteleostomi</taxon>
        <taxon>Actinopterygii</taxon>
        <taxon>Neopterygii</taxon>
        <taxon>Teleostei</taxon>
        <taxon>Ostariophysi</taxon>
        <taxon>Characiformes</taxon>
        <taxon>Characoidei</taxon>
        <taxon>Pygocentrus</taxon>
    </lineage>
</organism>
<keyword evidence="4" id="KW-1015">Disulfide bond</keyword>
<dbReference type="GO" id="GO:0005737">
    <property type="term" value="C:cytoplasm"/>
    <property type="evidence" value="ECO:0007669"/>
    <property type="project" value="TreeGrafter"/>
</dbReference>
<evidence type="ECO:0000256" key="5">
    <source>
        <dbReference type="SAM" id="SignalP"/>
    </source>
</evidence>
<dbReference type="GeneID" id="108434582"/>
<dbReference type="GO" id="GO:0007186">
    <property type="term" value="P:G protein-coupled receptor signaling pathway"/>
    <property type="evidence" value="ECO:0007669"/>
    <property type="project" value="TreeGrafter"/>
</dbReference>
<accession>A0A3B4E509</accession>
<feature type="domain" description="Glycoprotein hormone subunit beta" evidence="6">
    <location>
        <begin position="32"/>
        <end position="125"/>
    </location>
</feature>
<dbReference type="InterPro" id="IPR001545">
    <property type="entry name" value="Gonadotropin_bsu"/>
</dbReference>
<dbReference type="GeneTree" id="ENSGT00730000111179"/>
<dbReference type="PANTHER" id="PTHR11515">
    <property type="entry name" value="GLYCOPROTEIN HORMONE BETA CHAIN"/>
    <property type="match status" value="1"/>
</dbReference>
<reference evidence="7 8" key="1">
    <citation type="submission" date="2020-10" db="EMBL/GenBank/DDBJ databases">
        <title>Pygocentrus nattereri (red-bellied piranha) genome, fPygNat1, primary haplotype.</title>
        <authorList>
            <person name="Myers G."/>
            <person name="Meyer A."/>
            <person name="Karagic N."/>
            <person name="Pippel M."/>
            <person name="Winkler S."/>
            <person name="Tracey A."/>
            <person name="Wood J."/>
            <person name="Formenti G."/>
            <person name="Howe K."/>
            <person name="Fedrigo O."/>
            <person name="Jarvis E.D."/>
        </authorList>
    </citation>
    <scope>NUCLEOTIDE SEQUENCE [LARGE SCALE GENOMIC DNA]</scope>
</reference>
<evidence type="ECO:0000256" key="3">
    <source>
        <dbReference type="ARBA" id="ARBA00022525"/>
    </source>
</evidence>
<dbReference type="PANTHER" id="PTHR11515:SF14">
    <property type="entry name" value="GLYCOPROTEIN HORMONE BETA-5"/>
    <property type="match status" value="1"/>
</dbReference>
<dbReference type="Ensembl" id="ENSPNAT00000020931.2">
    <property type="protein sequence ID" value="ENSPNAP00000031697.2"/>
    <property type="gene ID" value="ENSPNAG00000019175.2"/>
</dbReference>